<evidence type="ECO:0000259" key="2">
    <source>
        <dbReference type="Pfam" id="PF00326"/>
    </source>
</evidence>
<evidence type="ECO:0000313" key="4">
    <source>
        <dbReference type="Proteomes" id="UP000002945"/>
    </source>
</evidence>
<keyword evidence="4" id="KW-1185">Reference proteome</keyword>
<dbReference type="OrthoDB" id="9812921at2"/>
<dbReference type="AlphaFoldDB" id="A9E0S4"/>
<accession>A9E0S4</accession>
<sequence length="922" mass="107328">MIQKILSVIFILTIGIAFAQKKPITHDDYDLWKSMSDVKVSKKGKIIASTIVTRTGRGDGYVHIYNTQTKDSTHYFNGSETAITDDEKFVIFRKKADYVTKRNEKKKKVKDKDKQKDVLYIYDVASNKIYDSITRIKSYKLSKRNSDYLVIEKFKNKKDSIKGDSLPAWKNNYALVYNLKTKGKDTIFNIKDFIIPEEGNTFYYTTKHPKRKKKAKGVFAYNVAANSKKVIDTLLYDYKKLRVNKQGNQLAYIAERDSVKTDSVPFKLFLYKENKLKLLVENEEKQFGKNQTLSEAKPPFFSEDGKRLYYYSKIKSQYKKDTTLLDDEIPQVDVWHWKDKITQPRQKATEKTNKEDTKQRYYDIDKDRHVQLQDDIIDFVYLFDKYASKYIVGIDNSPYATQTWKSPSEYDYYVIDRETGKKRLLIKKATSRVDISLDGKYGIYFDNTTNDWISYNLETLERYNMTQNIKVSFANEDNDIPAAARPYNSGGYDKEGNILFYDKYDIWAVSPNGKTKPKNITKKGRRKKITFRTRRVRDNFSLARYVNDELLLVGFDEKTKAHGIYLLDDKGKLTEKIAPKNHIIYLLQKAEEGTVEVFTKENFKTFEDLLVTTDNFNTYDKITDVNPHEKNFKWGTAELVSWKAYDGTKLKGIVHKPENFDPSKKYPMIVYFYERSSDGLHNHYSPQPSASTVNKIYAVSNDYIVFTPDIVYKTGQPGDDAYNCVISGVEMMEKKGYIDSNRMALQGQSWGGYQVAYLITKTNKFKAAMAGAPVSNMTSAYGGIRWGSGYSRMFQYEKTQSRIGKNLWDGFDLYVKNSPLFSLPNVETPLLIMHNDNDGAVPYYQGIELFMGMRRLQKPVWMLVYNNEAHNLRKVKNKQDLSIRMMQFFDHYLKDAPPPVWMTKGIPRREKGINFGYDLDKE</sequence>
<dbReference type="PANTHER" id="PTHR42776">
    <property type="entry name" value="SERINE PEPTIDASE S9 FAMILY MEMBER"/>
    <property type="match status" value="1"/>
</dbReference>
<keyword evidence="1" id="KW-0378">Hydrolase</keyword>
<protein>
    <submittedName>
        <fullName evidence="3">Probable acylaminoacyl-peptidase</fullName>
    </submittedName>
</protein>
<dbReference type="Gene3D" id="3.40.50.1820">
    <property type="entry name" value="alpha/beta hydrolase"/>
    <property type="match status" value="1"/>
</dbReference>
<dbReference type="SUPFAM" id="SSF50969">
    <property type="entry name" value="YVTN repeat-like/Quinoprotein amine dehydrogenase"/>
    <property type="match status" value="1"/>
</dbReference>
<dbReference type="Proteomes" id="UP000002945">
    <property type="component" value="Unassembled WGS sequence"/>
</dbReference>
<gene>
    <name evidence="3" type="ORF">KAOT1_21841</name>
</gene>
<dbReference type="GO" id="GO:0006508">
    <property type="term" value="P:proteolysis"/>
    <property type="evidence" value="ECO:0007669"/>
    <property type="project" value="InterPro"/>
</dbReference>
<feature type="domain" description="Peptidase S9 prolyl oligopeptidase catalytic" evidence="2">
    <location>
        <begin position="716"/>
        <end position="895"/>
    </location>
</feature>
<dbReference type="eggNOG" id="COG1506">
    <property type="taxonomic scope" value="Bacteria"/>
</dbReference>
<dbReference type="SUPFAM" id="SSF53474">
    <property type="entry name" value="alpha/beta-Hydrolases"/>
    <property type="match status" value="1"/>
</dbReference>
<dbReference type="RefSeq" id="WP_007096892.1">
    <property type="nucleotide sequence ID" value="NZ_CP142125.1"/>
</dbReference>
<dbReference type="PANTHER" id="PTHR42776:SF4">
    <property type="entry name" value="ACYLAMINO-ACID-RELEASING ENZYME"/>
    <property type="match status" value="1"/>
</dbReference>
<name>A9E0S4_9FLAO</name>
<dbReference type="EMBL" id="ABIB01000007">
    <property type="protein sequence ID" value="EDP95538.1"/>
    <property type="molecule type" value="Genomic_DNA"/>
</dbReference>
<dbReference type="HOGENOM" id="CLU_014586_0_0_10"/>
<evidence type="ECO:0000313" key="3">
    <source>
        <dbReference type="EMBL" id="EDP95538.1"/>
    </source>
</evidence>
<organism evidence="3 4">
    <name type="scientific">Kordia algicida OT-1</name>
    <dbReference type="NCBI Taxonomy" id="391587"/>
    <lineage>
        <taxon>Bacteria</taxon>
        <taxon>Pseudomonadati</taxon>
        <taxon>Bacteroidota</taxon>
        <taxon>Flavobacteriia</taxon>
        <taxon>Flavobacteriales</taxon>
        <taxon>Flavobacteriaceae</taxon>
        <taxon>Kordia</taxon>
    </lineage>
</organism>
<dbReference type="Pfam" id="PF00326">
    <property type="entry name" value="Peptidase_S9"/>
    <property type="match status" value="1"/>
</dbReference>
<evidence type="ECO:0000256" key="1">
    <source>
        <dbReference type="ARBA" id="ARBA00022801"/>
    </source>
</evidence>
<dbReference type="InterPro" id="IPR001375">
    <property type="entry name" value="Peptidase_S9_cat"/>
</dbReference>
<dbReference type="SUPFAM" id="SSF82171">
    <property type="entry name" value="DPP6 N-terminal domain-like"/>
    <property type="match status" value="1"/>
</dbReference>
<dbReference type="InterPro" id="IPR011044">
    <property type="entry name" value="Quino_amine_DH_bsu"/>
</dbReference>
<dbReference type="InterPro" id="IPR029058">
    <property type="entry name" value="AB_hydrolase_fold"/>
</dbReference>
<reference evidence="3 4" key="1">
    <citation type="journal article" date="2011" name="J. Bacteriol.">
        <title>Genome sequence of the algicidal bacterium Kordia algicida OT-1.</title>
        <authorList>
            <person name="Lee H.S."/>
            <person name="Kang S.G."/>
            <person name="Kwon K.K."/>
            <person name="Lee J.H."/>
            <person name="Kim S.J."/>
        </authorList>
    </citation>
    <scope>NUCLEOTIDE SEQUENCE [LARGE SCALE GENOMIC DNA]</scope>
    <source>
        <strain evidence="3 4">OT-1</strain>
    </source>
</reference>
<comment type="caution">
    <text evidence="3">The sequence shown here is derived from an EMBL/GenBank/DDBJ whole genome shotgun (WGS) entry which is preliminary data.</text>
</comment>
<proteinExistence type="predicted"/>
<dbReference type="GO" id="GO:0004252">
    <property type="term" value="F:serine-type endopeptidase activity"/>
    <property type="evidence" value="ECO:0007669"/>
    <property type="project" value="TreeGrafter"/>
</dbReference>
<dbReference type="STRING" id="391587.KAOT1_21841"/>